<dbReference type="InterPro" id="IPR036583">
    <property type="entry name" value="23S_rRNA_IVS_sf"/>
</dbReference>
<dbReference type="PANTHER" id="PTHR38471:SF2">
    <property type="entry name" value="FOUR HELIX BUNDLE PROTEIN"/>
    <property type="match status" value="1"/>
</dbReference>
<proteinExistence type="predicted"/>
<accession>A0A6M1TC58</accession>
<dbReference type="Gene3D" id="1.20.1440.60">
    <property type="entry name" value="23S rRNA-intervening sequence"/>
    <property type="match status" value="1"/>
</dbReference>
<dbReference type="SUPFAM" id="SSF158446">
    <property type="entry name" value="IVS-encoded protein-like"/>
    <property type="match status" value="1"/>
</dbReference>
<dbReference type="Pfam" id="PF05635">
    <property type="entry name" value="23S_rRNA_IVP"/>
    <property type="match status" value="1"/>
</dbReference>
<name>A0A6M1TC58_9BACT</name>
<dbReference type="AlphaFoldDB" id="A0A6M1TC58"/>
<dbReference type="PANTHER" id="PTHR38471">
    <property type="entry name" value="FOUR HELIX BUNDLE PROTEIN"/>
    <property type="match status" value="1"/>
</dbReference>
<reference evidence="1 2" key="1">
    <citation type="submission" date="2020-02" db="EMBL/GenBank/DDBJ databases">
        <title>Aliifodinibius halophilus 2W32, complete genome.</title>
        <authorList>
            <person name="Li Y."/>
            <person name="Wu S."/>
        </authorList>
    </citation>
    <scope>NUCLEOTIDE SEQUENCE [LARGE SCALE GENOMIC DNA]</scope>
    <source>
        <strain evidence="1 2">2W32</strain>
    </source>
</reference>
<evidence type="ECO:0000313" key="2">
    <source>
        <dbReference type="Proteomes" id="UP000479132"/>
    </source>
</evidence>
<sequence>MNNFRNLDVWDKAVELATYVYQITENFPKTETYGLTSQMRRSAISISSNIAEGAGRGSKKEFSHFLNISMGSCYELETQLTISQNLQFLNGVDFEKISDKLIEIQKMIYSLRKSLNA</sequence>
<protein>
    <submittedName>
        <fullName evidence="1">Four helix bundle protein</fullName>
    </submittedName>
</protein>
<evidence type="ECO:0000313" key="1">
    <source>
        <dbReference type="EMBL" id="NGP88524.1"/>
    </source>
</evidence>
<dbReference type="RefSeq" id="WP_165268332.1">
    <property type="nucleotide sequence ID" value="NZ_JAALLS010000010.1"/>
</dbReference>
<dbReference type="EMBL" id="JAALLS010000010">
    <property type="protein sequence ID" value="NGP88524.1"/>
    <property type="molecule type" value="Genomic_DNA"/>
</dbReference>
<gene>
    <name evidence="1" type="ORF">G3569_09160</name>
</gene>
<organism evidence="1 2">
    <name type="scientific">Fodinibius halophilus</name>
    <dbReference type="NCBI Taxonomy" id="1736908"/>
    <lineage>
        <taxon>Bacteria</taxon>
        <taxon>Pseudomonadati</taxon>
        <taxon>Balneolota</taxon>
        <taxon>Balneolia</taxon>
        <taxon>Balneolales</taxon>
        <taxon>Balneolaceae</taxon>
        <taxon>Fodinibius</taxon>
    </lineage>
</organism>
<dbReference type="NCBIfam" id="NF008911">
    <property type="entry name" value="PRK12275.1-2"/>
    <property type="match status" value="1"/>
</dbReference>
<dbReference type="InterPro" id="IPR012657">
    <property type="entry name" value="23S_rRNA-intervening_sequence"/>
</dbReference>
<dbReference type="CDD" id="cd16377">
    <property type="entry name" value="23S_rRNA_IVP_like"/>
    <property type="match status" value="1"/>
</dbReference>
<dbReference type="NCBIfam" id="TIGR02436">
    <property type="entry name" value="four helix bundle protein"/>
    <property type="match status" value="1"/>
</dbReference>
<dbReference type="Proteomes" id="UP000479132">
    <property type="component" value="Unassembled WGS sequence"/>
</dbReference>
<keyword evidence="2" id="KW-1185">Reference proteome</keyword>
<comment type="caution">
    <text evidence="1">The sequence shown here is derived from an EMBL/GenBank/DDBJ whole genome shotgun (WGS) entry which is preliminary data.</text>
</comment>